<evidence type="ECO:0000256" key="1">
    <source>
        <dbReference type="SAM" id="Coils"/>
    </source>
</evidence>
<sequence>MPLRHRAIYQSSNSQALREVAEEGWRRWISSRKRENPNLGALGRQGNFGQISDNRRARHEEFADQNISTVRITDIVNFGQGDYLVVITWATDGIDSWVQIDGIAPDEESPYQPPKISDALFESAWDHQIDLFDTSPFIRYSPAPQVVNEDSVDDLINYVLKNPERSTIAFIAGTAPNSNQEIWRQTLEEKIFTKIPGMATIWLLDADATESFNNRVPEDYKVFPSSVRAFQPMVNTNKVDDPRRHRWFSKAEIATAISDPQAQRRLQNRLYYMARSVSLRVKLPQTLIEADSRLGDLEVTREVDQIFNIRPEQKSLRSDELRQAMSRDLGPQSKPIPKPAPPVPERQSKPTPKPAPPVPEHAPFEFTSIEEKALPQHSLITTLQQILEISNLGTTGIDLTEEGLISLVSLAEKGSDADSQIQELRNKFLLQANKAQKYEKDLKILNREYAEMEDSLFSVQELNRKFYKELSKANLPEEAYSPPPVSPDSLIELLGRIEHELPHIVFTGDHKTTESLDDRPTSATIARRCWNALQTLEDYAVDYEKYGSVERYLRDDQIAQTFAVDHAPRESKTVGNNSRFRGARELHVPQEVHPSEQIYMEAHFRLAQDGGQAPRMHYYDAMAINGHIYIGYIGPHLPNTMT</sequence>
<evidence type="ECO:0000313" key="4">
    <source>
        <dbReference type="Proteomes" id="UP000650224"/>
    </source>
</evidence>
<feature type="compositionally biased region" description="Pro residues" evidence="2">
    <location>
        <begin position="334"/>
        <end position="344"/>
    </location>
</feature>
<evidence type="ECO:0000256" key="2">
    <source>
        <dbReference type="SAM" id="MobiDB-lite"/>
    </source>
</evidence>
<evidence type="ECO:0000313" key="3">
    <source>
        <dbReference type="EMBL" id="MBD8029612.1"/>
    </source>
</evidence>
<dbReference type="EMBL" id="JACSPR010000002">
    <property type="protein sequence ID" value="MBD8029612.1"/>
    <property type="molecule type" value="Genomic_DNA"/>
</dbReference>
<organism evidence="3 4">
    <name type="scientific">Corynebacterium gallinarum</name>
    <dbReference type="NCBI Taxonomy" id="2762214"/>
    <lineage>
        <taxon>Bacteria</taxon>
        <taxon>Bacillati</taxon>
        <taxon>Actinomycetota</taxon>
        <taxon>Actinomycetes</taxon>
        <taxon>Mycobacteriales</taxon>
        <taxon>Corynebacteriaceae</taxon>
        <taxon>Corynebacterium</taxon>
    </lineage>
</organism>
<reference evidence="3 4" key="1">
    <citation type="submission" date="2020-08" db="EMBL/GenBank/DDBJ databases">
        <title>A Genomic Blueprint of the Chicken Gut Microbiome.</title>
        <authorList>
            <person name="Gilroy R."/>
            <person name="Ravi A."/>
            <person name="Getino M."/>
            <person name="Pursley I."/>
            <person name="Horton D.L."/>
            <person name="Alikhan N.-F."/>
            <person name="Baker D."/>
            <person name="Gharbi K."/>
            <person name="Hall N."/>
            <person name="Watson M."/>
            <person name="Adriaenssens E.M."/>
            <person name="Foster-Nyarko E."/>
            <person name="Jarju S."/>
            <person name="Secka A."/>
            <person name="Antonio M."/>
            <person name="Oren A."/>
            <person name="Chaudhuri R."/>
            <person name="La Ragione R.M."/>
            <person name="Hildebrand F."/>
            <person name="Pallen M.J."/>
        </authorList>
    </citation>
    <scope>NUCLEOTIDE SEQUENCE [LARGE SCALE GENOMIC DNA]</scope>
    <source>
        <strain evidence="3 4">Sa1YVA5</strain>
    </source>
</reference>
<keyword evidence="1" id="KW-0175">Coiled coil</keyword>
<feature type="region of interest" description="Disordered" evidence="2">
    <location>
        <begin position="326"/>
        <end position="362"/>
    </location>
</feature>
<accession>A0A8I0LAD5</accession>
<feature type="compositionally biased region" description="Pro residues" evidence="2">
    <location>
        <begin position="351"/>
        <end position="360"/>
    </location>
</feature>
<gene>
    <name evidence="3" type="ORF">H9627_04585</name>
</gene>
<dbReference type="AlphaFoldDB" id="A0A8I0LAD5"/>
<feature type="coiled-coil region" evidence="1">
    <location>
        <begin position="421"/>
        <end position="455"/>
    </location>
</feature>
<keyword evidence="4" id="KW-1185">Reference proteome</keyword>
<protein>
    <submittedName>
        <fullName evidence="3">Uncharacterized protein</fullName>
    </submittedName>
</protein>
<dbReference type="Proteomes" id="UP000650224">
    <property type="component" value="Unassembled WGS sequence"/>
</dbReference>
<dbReference type="RefSeq" id="WP_191732822.1">
    <property type="nucleotide sequence ID" value="NZ_JACSPR010000002.1"/>
</dbReference>
<comment type="caution">
    <text evidence="3">The sequence shown here is derived from an EMBL/GenBank/DDBJ whole genome shotgun (WGS) entry which is preliminary data.</text>
</comment>
<name>A0A8I0LAD5_9CORY</name>
<proteinExistence type="predicted"/>